<keyword evidence="2" id="KW-0808">Transferase</keyword>
<accession>A0A9D1S4N5</accession>
<dbReference type="EMBL" id="DVNK01000050">
    <property type="protein sequence ID" value="HIU47149.1"/>
    <property type="molecule type" value="Genomic_DNA"/>
</dbReference>
<dbReference type="CDD" id="cd02440">
    <property type="entry name" value="AdoMet_MTases"/>
    <property type="match status" value="1"/>
</dbReference>
<dbReference type="InterPro" id="IPR029063">
    <property type="entry name" value="SAM-dependent_MTases_sf"/>
</dbReference>
<dbReference type="GO" id="GO:0032259">
    <property type="term" value="P:methylation"/>
    <property type="evidence" value="ECO:0007669"/>
    <property type="project" value="UniProtKB-KW"/>
</dbReference>
<dbReference type="Proteomes" id="UP000824123">
    <property type="component" value="Unassembled WGS sequence"/>
</dbReference>
<dbReference type="InterPro" id="IPR041698">
    <property type="entry name" value="Methyltransf_25"/>
</dbReference>
<dbReference type="Gene3D" id="2.20.25.110">
    <property type="entry name" value="S-adenosyl-L-methionine-dependent methyltransferases"/>
    <property type="match status" value="1"/>
</dbReference>
<evidence type="ECO:0000256" key="2">
    <source>
        <dbReference type="ARBA" id="ARBA00022679"/>
    </source>
</evidence>
<dbReference type="PANTHER" id="PTHR43861">
    <property type="entry name" value="TRANS-ACONITATE 2-METHYLTRANSFERASE-RELATED"/>
    <property type="match status" value="1"/>
</dbReference>
<keyword evidence="1 4" id="KW-0489">Methyltransferase</keyword>
<dbReference type="Pfam" id="PF13649">
    <property type="entry name" value="Methyltransf_25"/>
    <property type="match status" value="1"/>
</dbReference>
<sequence length="246" mass="27850">MYDEFATVYDEFMDDFDYPAWADYYLALLGSRRCPGGEICECGCGTGSLSLELKRRGAELICSDISESMLRVASDKARRAGLSVRFVRQDMRRLALPHPVDAVICACDGVNYLLKPGDVKAFFSSARAALKPGGVLAFDISSRYKLEHVLGNGFFGEERPDAAYLWQNTFDPQRCQVTMDLTFFVSAGGGLYRRFAERQVQRAHDAQEILCWLRETGFEDPQVYGDRTFELPREDELRLHFCAVRS</sequence>
<evidence type="ECO:0000313" key="4">
    <source>
        <dbReference type="EMBL" id="HIU47149.1"/>
    </source>
</evidence>
<evidence type="ECO:0000256" key="1">
    <source>
        <dbReference type="ARBA" id="ARBA00022603"/>
    </source>
</evidence>
<protein>
    <submittedName>
        <fullName evidence="4">Class I SAM-dependent methyltransferase</fullName>
    </submittedName>
</protein>
<reference evidence="4" key="1">
    <citation type="submission" date="2020-10" db="EMBL/GenBank/DDBJ databases">
        <authorList>
            <person name="Gilroy R."/>
        </authorList>
    </citation>
    <scope>NUCLEOTIDE SEQUENCE</scope>
    <source>
        <strain evidence="4">ChiSxjej2B14-8506</strain>
    </source>
</reference>
<feature type="domain" description="Methyltransferase" evidence="3">
    <location>
        <begin position="39"/>
        <end position="134"/>
    </location>
</feature>
<evidence type="ECO:0000259" key="3">
    <source>
        <dbReference type="Pfam" id="PF13649"/>
    </source>
</evidence>
<proteinExistence type="predicted"/>
<dbReference type="SUPFAM" id="SSF53335">
    <property type="entry name" value="S-adenosyl-L-methionine-dependent methyltransferases"/>
    <property type="match status" value="1"/>
</dbReference>
<dbReference type="PANTHER" id="PTHR43861:SF1">
    <property type="entry name" value="TRANS-ACONITATE 2-METHYLTRANSFERASE"/>
    <property type="match status" value="1"/>
</dbReference>
<reference evidence="4" key="2">
    <citation type="journal article" date="2021" name="PeerJ">
        <title>Extensive microbial diversity within the chicken gut microbiome revealed by metagenomics and culture.</title>
        <authorList>
            <person name="Gilroy R."/>
            <person name="Ravi A."/>
            <person name="Getino M."/>
            <person name="Pursley I."/>
            <person name="Horton D.L."/>
            <person name="Alikhan N.F."/>
            <person name="Baker D."/>
            <person name="Gharbi K."/>
            <person name="Hall N."/>
            <person name="Watson M."/>
            <person name="Adriaenssens E.M."/>
            <person name="Foster-Nyarko E."/>
            <person name="Jarju S."/>
            <person name="Secka A."/>
            <person name="Antonio M."/>
            <person name="Oren A."/>
            <person name="Chaudhuri R.R."/>
            <person name="La Ragione R."/>
            <person name="Hildebrand F."/>
            <person name="Pallen M.J."/>
        </authorList>
    </citation>
    <scope>NUCLEOTIDE SEQUENCE</scope>
    <source>
        <strain evidence="4">ChiSxjej2B14-8506</strain>
    </source>
</reference>
<evidence type="ECO:0000313" key="5">
    <source>
        <dbReference type="Proteomes" id="UP000824123"/>
    </source>
</evidence>
<organism evidence="4 5">
    <name type="scientific">Candidatus Fimadaptatus faecigallinarum</name>
    <dbReference type="NCBI Taxonomy" id="2840814"/>
    <lineage>
        <taxon>Bacteria</taxon>
        <taxon>Bacillati</taxon>
        <taxon>Bacillota</taxon>
        <taxon>Clostridia</taxon>
        <taxon>Eubacteriales</taxon>
        <taxon>Candidatus Fimadaptatus</taxon>
    </lineage>
</organism>
<dbReference type="GO" id="GO:0008168">
    <property type="term" value="F:methyltransferase activity"/>
    <property type="evidence" value="ECO:0007669"/>
    <property type="project" value="UniProtKB-KW"/>
</dbReference>
<dbReference type="Gene3D" id="3.40.50.150">
    <property type="entry name" value="Vaccinia Virus protein VP39"/>
    <property type="match status" value="1"/>
</dbReference>
<comment type="caution">
    <text evidence="4">The sequence shown here is derived from an EMBL/GenBank/DDBJ whole genome shotgun (WGS) entry which is preliminary data.</text>
</comment>
<dbReference type="AlphaFoldDB" id="A0A9D1S4N5"/>
<gene>
    <name evidence="4" type="ORF">IAC59_07805</name>
</gene>
<name>A0A9D1S4N5_9FIRM</name>